<accession>T1GB53</accession>
<dbReference type="STRING" id="36166.T1GB53"/>
<keyword evidence="2" id="KW-1185">Reference proteome</keyword>
<dbReference type="EMBL" id="CAQQ02031831">
    <property type="status" value="NOT_ANNOTATED_CDS"/>
    <property type="molecule type" value="Genomic_DNA"/>
</dbReference>
<sequence length="319" mass="36587">MIYTFQLAESAMRKARRKLTTGQTGNVDCVNDIIPVLDTGDLFQVNYGNFKDSIYQKTISLVDSSCMIFMHQKTFEVFKRISEMHVDCSMQFVQKTNVKYFLISVHFVEGELTSPVVYAILTAKTPSSLGAFFEYLSRDLKLTPNLIITNFDPALHSSLAYAFPESTIKGNWFEFTNSVLKKQKYLDMEKLTSKGLGASGFKMILMLPLLPPEYMVPGLEAIKKWLKDKDLLNDSFSKLCDFVEHSWFRTVGSEKISIFGSSKVFINHIRVFNKELIDIIENQNPIIWVILEAITQLTEKNFNRIVRKIKETPKPSKLI</sequence>
<evidence type="ECO:0008006" key="3">
    <source>
        <dbReference type="Google" id="ProtNLM"/>
    </source>
</evidence>
<organism evidence="1 2">
    <name type="scientific">Megaselia scalaris</name>
    <name type="common">Humpbacked fly</name>
    <name type="synonym">Phora scalaris</name>
    <dbReference type="NCBI Taxonomy" id="36166"/>
    <lineage>
        <taxon>Eukaryota</taxon>
        <taxon>Metazoa</taxon>
        <taxon>Ecdysozoa</taxon>
        <taxon>Arthropoda</taxon>
        <taxon>Hexapoda</taxon>
        <taxon>Insecta</taxon>
        <taxon>Pterygota</taxon>
        <taxon>Neoptera</taxon>
        <taxon>Endopterygota</taxon>
        <taxon>Diptera</taxon>
        <taxon>Brachycera</taxon>
        <taxon>Muscomorpha</taxon>
        <taxon>Platypezoidea</taxon>
        <taxon>Phoridae</taxon>
        <taxon>Megaseliini</taxon>
        <taxon>Megaselia</taxon>
    </lineage>
</organism>
<proteinExistence type="predicted"/>
<name>T1GB53_MEGSC</name>
<evidence type="ECO:0000313" key="2">
    <source>
        <dbReference type="Proteomes" id="UP000015102"/>
    </source>
</evidence>
<dbReference type="HOGENOM" id="CLU_029568_0_0_1"/>
<dbReference type="AlphaFoldDB" id="T1GB53"/>
<dbReference type="EnsemblMetazoa" id="MESCA000474-RA">
    <property type="protein sequence ID" value="MESCA000474-PA"/>
    <property type="gene ID" value="MESCA000474"/>
</dbReference>
<dbReference type="Proteomes" id="UP000015102">
    <property type="component" value="Unassembled WGS sequence"/>
</dbReference>
<protein>
    <recommendedName>
        <fullName evidence="3">MULE transposase domain-containing protein</fullName>
    </recommendedName>
</protein>
<evidence type="ECO:0000313" key="1">
    <source>
        <dbReference type="EnsemblMetazoa" id="MESCA000474-PA"/>
    </source>
</evidence>
<dbReference type="OMA" id="ISEMHVD"/>
<reference evidence="2" key="1">
    <citation type="submission" date="2013-02" db="EMBL/GenBank/DDBJ databases">
        <authorList>
            <person name="Hughes D."/>
        </authorList>
    </citation>
    <scope>NUCLEOTIDE SEQUENCE</scope>
    <source>
        <strain>Durham</strain>
        <strain evidence="2">NC isolate 2 -- Noor lab</strain>
    </source>
</reference>
<reference evidence="1" key="2">
    <citation type="submission" date="2015-06" db="UniProtKB">
        <authorList>
            <consortium name="EnsemblMetazoa"/>
        </authorList>
    </citation>
    <scope>IDENTIFICATION</scope>
</reference>